<feature type="transmembrane region" description="Helical" evidence="1">
    <location>
        <begin position="55"/>
        <end position="76"/>
    </location>
</feature>
<reference evidence="2 3" key="1">
    <citation type="submission" date="2019-04" db="EMBL/GenBank/DDBJ databases">
        <title>An improved genome assembly and genetic linkage map for asparagus bean, Vigna unguiculata ssp. sesquipedialis.</title>
        <authorList>
            <person name="Xia Q."/>
            <person name="Zhang R."/>
            <person name="Dong Y."/>
        </authorList>
    </citation>
    <scope>NUCLEOTIDE SEQUENCE [LARGE SCALE GENOMIC DNA]</scope>
    <source>
        <tissue evidence="2">Leaf</tissue>
    </source>
</reference>
<evidence type="ECO:0000256" key="1">
    <source>
        <dbReference type="SAM" id="Phobius"/>
    </source>
</evidence>
<gene>
    <name evidence="2" type="ORF">DEO72_LG10g1087</name>
</gene>
<keyword evidence="1" id="KW-0812">Transmembrane</keyword>
<dbReference type="OrthoDB" id="1419581at2759"/>
<feature type="transmembrane region" description="Helical" evidence="1">
    <location>
        <begin position="83"/>
        <end position="103"/>
    </location>
</feature>
<feature type="transmembrane region" description="Helical" evidence="1">
    <location>
        <begin position="109"/>
        <end position="130"/>
    </location>
</feature>
<organism evidence="2 3">
    <name type="scientific">Vigna unguiculata</name>
    <name type="common">Cowpea</name>
    <dbReference type="NCBI Taxonomy" id="3917"/>
    <lineage>
        <taxon>Eukaryota</taxon>
        <taxon>Viridiplantae</taxon>
        <taxon>Streptophyta</taxon>
        <taxon>Embryophyta</taxon>
        <taxon>Tracheophyta</taxon>
        <taxon>Spermatophyta</taxon>
        <taxon>Magnoliopsida</taxon>
        <taxon>eudicotyledons</taxon>
        <taxon>Gunneridae</taxon>
        <taxon>Pentapetalae</taxon>
        <taxon>rosids</taxon>
        <taxon>fabids</taxon>
        <taxon>Fabales</taxon>
        <taxon>Fabaceae</taxon>
        <taxon>Papilionoideae</taxon>
        <taxon>50 kb inversion clade</taxon>
        <taxon>NPAAA clade</taxon>
        <taxon>indigoferoid/millettioid clade</taxon>
        <taxon>Phaseoleae</taxon>
        <taxon>Vigna</taxon>
    </lineage>
</organism>
<dbReference type="EMBL" id="CP039354">
    <property type="protein sequence ID" value="QCE09864.1"/>
    <property type="molecule type" value="Genomic_DNA"/>
</dbReference>
<proteinExistence type="predicted"/>
<evidence type="ECO:0000313" key="2">
    <source>
        <dbReference type="EMBL" id="QCE09864.1"/>
    </source>
</evidence>
<evidence type="ECO:0000313" key="3">
    <source>
        <dbReference type="Proteomes" id="UP000501690"/>
    </source>
</evidence>
<name>A0A4D6NAQ6_VIGUN</name>
<keyword evidence="1" id="KW-1133">Transmembrane helix</keyword>
<dbReference type="Gramene" id="Vigun05g199200.1.v1.2">
    <property type="protein sequence ID" value="Vigun05g199200.1.v1.2"/>
    <property type="gene ID" value="Vigun05g199200.v1.2"/>
</dbReference>
<evidence type="ECO:0008006" key="4">
    <source>
        <dbReference type="Google" id="ProtNLM"/>
    </source>
</evidence>
<keyword evidence="1" id="KW-0472">Membrane</keyword>
<dbReference type="AlphaFoldDB" id="A0A4D6NAQ6"/>
<dbReference type="Proteomes" id="UP000501690">
    <property type="component" value="Linkage Group LG10"/>
</dbReference>
<accession>A0A4D6NAQ6</accession>
<keyword evidence="3" id="KW-1185">Reference proteome</keyword>
<sequence length="161" mass="18048">MNSSPVNPIPTREEEVNRFVELREILDKLFKCLFGVIASIATPTGEALLTEHPNLTTVMVFMIVLYFLMCLLGTMLPESSDNFLIILVCIMVVTACVSSVLVLTTIPSLLPWFTVMGWVGVFALIVYVCYQELYSSVVRAILDCVKNFIDGYRTQDSRLPV</sequence>
<protein>
    <recommendedName>
        <fullName evidence="4">Transmembrane protein</fullName>
    </recommendedName>
</protein>